<accession>A0A4S4N191</accession>
<organism evidence="2 3">
    <name type="scientific">Antrodiella citrinella</name>
    <dbReference type="NCBI Taxonomy" id="2447956"/>
    <lineage>
        <taxon>Eukaryota</taxon>
        <taxon>Fungi</taxon>
        <taxon>Dikarya</taxon>
        <taxon>Basidiomycota</taxon>
        <taxon>Agaricomycotina</taxon>
        <taxon>Agaricomycetes</taxon>
        <taxon>Polyporales</taxon>
        <taxon>Steccherinaceae</taxon>
        <taxon>Antrodiella</taxon>
    </lineage>
</organism>
<feature type="transmembrane region" description="Helical" evidence="1">
    <location>
        <begin position="25"/>
        <end position="47"/>
    </location>
</feature>
<evidence type="ECO:0000313" key="3">
    <source>
        <dbReference type="Proteomes" id="UP000308730"/>
    </source>
</evidence>
<dbReference type="EMBL" id="SGPM01000122">
    <property type="protein sequence ID" value="THH29470.1"/>
    <property type="molecule type" value="Genomic_DNA"/>
</dbReference>
<reference evidence="2 3" key="1">
    <citation type="submission" date="2019-02" db="EMBL/GenBank/DDBJ databases">
        <title>Genome sequencing of the rare red list fungi Antrodiella citrinella (Flaviporus citrinellus).</title>
        <authorList>
            <person name="Buettner E."/>
            <person name="Kellner H."/>
        </authorList>
    </citation>
    <scope>NUCLEOTIDE SEQUENCE [LARGE SCALE GENOMIC DNA]</scope>
    <source>
        <strain evidence="2 3">DSM 108506</strain>
    </source>
</reference>
<keyword evidence="1" id="KW-0812">Transmembrane</keyword>
<evidence type="ECO:0000256" key="1">
    <source>
        <dbReference type="SAM" id="Phobius"/>
    </source>
</evidence>
<keyword evidence="1" id="KW-0472">Membrane</keyword>
<proteinExistence type="predicted"/>
<name>A0A4S4N191_9APHY</name>
<sequence length="125" mass="13752">MGGLSGLILAWTNELTGYDNEKRSFVVACCNTFAYVFQAWLPIVIFPQVEQPRVFKGNVANACIDFALIGVAFLALYLQRRDNRRKAAAVSSSTVLVDDESEPRKSDDADVYEADVVSVASVQVK</sequence>
<comment type="caution">
    <text evidence="2">The sequence shown here is derived from an EMBL/GenBank/DDBJ whole genome shotgun (WGS) entry which is preliminary data.</text>
</comment>
<feature type="transmembrane region" description="Helical" evidence="1">
    <location>
        <begin position="59"/>
        <end position="78"/>
    </location>
</feature>
<dbReference type="AlphaFoldDB" id="A0A4S4N191"/>
<dbReference type="Proteomes" id="UP000308730">
    <property type="component" value="Unassembled WGS sequence"/>
</dbReference>
<evidence type="ECO:0000313" key="2">
    <source>
        <dbReference type="EMBL" id="THH29470.1"/>
    </source>
</evidence>
<keyword evidence="1" id="KW-1133">Transmembrane helix</keyword>
<keyword evidence="3" id="KW-1185">Reference proteome</keyword>
<gene>
    <name evidence="2" type="ORF">EUX98_g4717</name>
</gene>
<protein>
    <submittedName>
        <fullName evidence="2">Uncharacterized protein</fullName>
    </submittedName>
</protein>
<dbReference type="OrthoDB" id="3639251at2759"/>